<feature type="binding site" evidence="6">
    <location>
        <position position="222"/>
    </location>
    <ligand>
        <name>(6S)-NADPHX</name>
        <dbReference type="ChEBI" id="CHEBI:64076"/>
    </ligand>
</feature>
<evidence type="ECO:0000259" key="7">
    <source>
        <dbReference type="PROSITE" id="PS51383"/>
    </source>
</evidence>
<dbReference type="EC" id="4.2.1.136" evidence="6"/>
<dbReference type="GO" id="GO:0005524">
    <property type="term" value="F:ATP binding"/>
    <property type="evidence" value="ECO:0007669"/>
    <property type="project" value="UniProtKB-KW"/>
</dbReference>
<comment type="catalytic activity">
    <reaction evidence="6">
        <text>(6S)-NADPHX + ADP = AMP + phosphate + NADPH + H(+)</text>
        <dbReference type="Rhea" id="RHEA:32235"/>
        <dbReference type="ChEBI" id="CHEBI:15378"/>
        <dbReference type="ChEBI" id="CHEBI:43474"/>
        <dbReference type="ChEBI" id="CHEBI:57783"/>
        <dbReference type="ChEBI" id="CHEBI:64076"/>
        <dbReference type="ChEBI" id="CHEBI:456215"/>
        <dbReference type="ChEBI" id="CHEBI:456216"/>
        <dbReference type="EC" id="4.2.1.136"/>
    </reaction>
</comment>
<feature type="binding site" evidence="6">
    <location>
        <position position="101"/>
    </location>
    <ligand>
        <name>(6S)-NADPHX</name>
        <dbReference type="ChEBI" id="CHEBI:64076"/>
    </ligand>
</feature>
<evidence type="ECO:0000256" key="6">
    <source>
        <dbReference type="HAMAP-Rule" id="MF_01965"/>
    </source>
</evidence>
<keyword evidence="1 6" id="KW-0547">Nucleotide-binding</keyword>
<comment type="similarity">
    <text evidence="6">Belongs to the NnrD/CARKD family.</text>
</comment>
<dbReference type="Pfam" id="PF01256">
    <property type="entry name" value="Carb_kinase"/>
    <property type="match status" value="1"/>
</dbReference>
<dbReference type="InterPro" id="IPR029056">
    <property type="entry name" value="Ribokinase-like"/>
</dbReference>
<evidence type="ECO:0000256" key="3">
    <source>
        <dbReference type="ARBA" id="ARBA00022857"/>
    </source>
</evidence>
<dbReference type="GO" id="GO:0110051">
    <property type="term" value="P:metabolite repair"/>
    <property type="evidence" value="ECO:0007669"/>
    <property type="project" value="TreeGrafter"/>
</dbReference>
<dbReference type="InterPro" id="IPR000631">
    <property type="entry name" value="CARKD"/>
</dbReference>
<feature type="binding site" evidence="6">
    <location>
        <begin position="193"/>
        <end position="197"/>
    </location>
    <ligand>
        <name>AMP</name>
        <dbReference type="ChEBI" id="CHEBI:456215"/>
    </ligand>
</feature>
<comment type="caution">
    <text evidence="6">Lacks conserved residue(s) required for the propagation of feature annotation.</text>
</comment>
<sequence>MAKNFNPKILKKLYKPYKDSSGEDNGQVTIIGGSSLFHGAPLLALKVASRIVDMVFFTSPEPSVGGVAEKIKSKLLSFIWIPWDEIENYIEKSDAILIGPGFLRFRSEKVPHGERHHICDEACVTTRRITYNLLTKFPKKRWVIDAGSLQTMDANWIPENGILTPNKKEFQFLFGNLSPQKAAKKHNCVIVLKGPETLVCSPEMCVTVNGGNAGMTKGGTGDIQAGLTVALLAKNNPFLAASSAAFITKKAGDELYRKVGTNYNADDLADTIPETLQNLAR</sequence>
<dbReference type="PANTHER" id="PTHR12592">
    <property type="entry name" value="ATP-DEPENDENT (S)-NAD(P)H-HYDRATE DEHYDRATASE FAMILY MEMBER"/>
    <property type="match status" value="1"/>
</dbReference>
<dbReference type="EMBL" id="LBXW01000026">
    <property type="protein sequence ID" value="KKR37972.1"/>
    <property type="molecule type" value="Genomic_DNA"/>
</dbReference>
<evidence type="ECO:0000313" key="9">
    <source>
        <dbReference type="Proteomes" id="UP000034687"/>
    </source>
</evidence>
<comment type="caution">
    <text evidence="8">The sequence shown here is derived from an EMBL/GenBank/DDBJ whole genome shotgun (WGS) entry which is preliminary data.</text>
</comment>
<keyword evidence="5 6" id="KW-0456">Lyase</keyword>
<dbReference type="GO" id="GO:0052855">
    <property type="term" value="F:ADP-dependent NAD(P)H-hydrate dehydratase activity"/>
    <property type="evidence" value="ECO:0007669"/>
    <property type="project" value="UniProtKB-UniRule"/>
</dbReference>
<dbReference type="PROSITE" id="PS51383">
    <property type="entry name" value="YJEF_C_3"/>
    <property type="match status" value="1"/>
</dbReference>
<evidence type="ECO:0000256" key="5">
    <source>
        <dbReference type="ARBA" id="ARBA00023239"/>
    </source>
</evidence>
<evidence type="ECO:0000256" key="2">
    <source>
        <dbReference type="ARBA" id="ARBA00022840"/>
    </source>
</evidence>
<comment type="catalytic activity">
    <reaction evidence="6">
        <text>(6S)-NADHX + ADP = AMP + phosphate + NADH + H(+)</text>
        <dbReference type="Rhea" id="RHEA:32223"/>
        <dbReference type="ChEBI" id="CHEBI:15378"/>
        <dbReference type="ChEBI" id="CHEBI:43474"/>
        <dbReference type="ChEBI" id="CHEBI:57945"/>
        <dbReference type="ChEBI" id="CHEBI:64074"/>
        <dbReference type="ChEBI" id="CHEBI:456215"/>
        <dbReference type="ChEBI" id="CHEBI:456216"/>
        <dbReference type="EC" id="4.2.1.136"/>
    </reaction>
</comment>
<keyword evidence="4 6" id="KW-0520">NAD</keyword>
<comment type="function">
    <text evidence="6">Catalyzes the dehydration of the S-form of NAD(P)HX at the expense of ADP, which is converted to AMP. Together with NAD(P)HX epimerase, which catalyzes the epimerization of the S- and R-forms, the enzyme allows the repair of both epimers of NAD(P)HX, a damaged form of NAD(P)H that is a result of enzymatic or heat-dependent hydration.</text>
</comment>
<proteinExistence type="inferred from homology"/>
<reference evidence="8 9" key="1">
    <citation type="journal article" date="2015" name="Nature">
        <title>rRNA introns, odd ribosomes, and small enigmatic genomes across a large radiation of phyla.</title>
        <authorList>
            <person name="Brown C.T."/>
            <person name="Hug L.A."/>
            <person name="Thomas B.C."/>
            <person name="Sharon I."/>
            <person name="Castelle C.J."/>
            <person name="Singh A."/>
            <person name="Wilkins M.J."/>
            <person name="Williams K.H."/>
            <person name="Banfield J.F."/>
        </authorList>
    </citation>
    <scope>NUCLEOTIDE SEQUENCE [LARGE SCALE GENOMIC DNA]</scope>
</reference>
<accession>A0A0G0TJK5</accession>
<evidence type="ECO:0000313" key="8">
    <source>
        <dbReference type="EMBL" id="KKR37972.1"/>
    </source>
</evidence>
<dbReference type="NCBIfam" id="TIGR00196">
    <property type="entry name" value="yjeF_cterm"/>
    <property type="match status" value="1"/>
</dbReference>
<protein>
    <recommendedName>
        <fullName evidence="6">ADP-dependent (S)-NAD(P)H-hydrate dehydratase</fullName>
        <ecNumber evidence="6">4.2.1.136</ecNumber>
    </recommendedName>
    <alternativeName>
        <fullName evidence="6">ADP-dependent NAD(P)HX dehydratase</fullName>
    </alternativeName>
</protein>
<comment type="cofactor">
    <cofactor evidence="6">
        <name>Mg(2+)</name>
        <dbReference type="ChEBI" id="CHEBI:18420"/>
    </cofactor>
</comment>
<dbReference type="Gene3D" id="3.40.1190.20">
    <property type="match status" value="1"/>
</dbReference>
<organism evidence="8 9">
    <name type="scientific">Candidatus Woesebacteria bacterium GW2011_GWB1_40_101</name>
    <dbReference type="NCBI Taxonomy" id="1618575"/>
    <lineage>
        <taxon>Bacteria</taxon>
        <taxon>Candidatus Woeseibacteriota</taxon>
    </lineage>
</organism>
<dbReference type="SUPFAM" id="SSF53613">
    <property type="entry name" value="Ribokinase-like"/>
    <property type="match status" value="1"/>
</dbReference>
<keyword evidence="2 6" id="KW-0067">ATP-binding</keyword>
<dbReference type="AlphaFoldDB" id="A0A0G0TJK5"/>
<dbReference type="GO" id="GO:0046496">
    <property type="term" value="P:nicotinamide nucleotide metabolic process"/>
    <property type="evidence" value="ECO:0007669"/>
    <property type="project" value="UniProtKB-UniRule"/>
</dbReference>
<name>A0A0G0TJK5_9BACT</name>
<dbReference type="CDD" id="cd01171">
    <property type="entry name" value="YXKO-related"/>
    <property type="match status" value="1"/>
</dbReference>
<evidence type="ECO:0000256" key="1">
    <source>
        <dbReference type="ARBA" id="ARBA00022741"/>
    </source>
</evidence>
<evidence type="ECO:0000256" key="4">
    <source>
        <dbReference type="ARBA" id="ARBA00023027"/>
    </source>
</evidence>
<dbReference type="HAMAP" id="MF_01965">
    <property type="entry name" value="NADHX_dehydratase"/>
    <property type="match status" value="1"/>
</dbReference>
<feature type="domain" description="YjeF C-terminal" evidence="7">
    <location>
        <begin position="5"/>
        <end position="279"/>
    </location>
</feature>
<feature type="binding site" evidence="6">
    <location>
        <position position="221"/>
    </location>
    <ligand>
        <name>AMP</name>
        <dbReference type="ChEBI" id="CHEBI:456215"/>
    </ligand>
</feature>
<feature type="binding site" evidence="6">
    <location>
        <position position="40"/>
    </location>
    <ligand>
        <name>(6S)-NADPHX</name>
        <dbReference type="ChEBI" id="CHEBI:64076"/>
    </ligand>
</feature>
<dbReference type="PANTHER" id="PTHR12592:SF0">
    <property type="entry name" value="ATP-DEPENDENT (S)-NAD(P)H-HYDRATE DEHYDRATASE"/>
    <property type="match status" value="1"/>
</dbReference>
<gene>
    <name evidence="6" type="primary">nnrD</name>
    <name evidence="8" type="ORF">UT72_C0026G0003</name>
</gene>
<keyword evidence="3 6" id="KW-0521">NADP</keyword>
<dbReference type="Proteomes" id="UP000034687">
    <property type="component" value="Unassembled WGS sequence"/>
</dbReference>
<comment type="subunit">
    <text evidence="6">Homotetramer.</text>
</comment>